<dbReference type="RefSeq" id="WP_188969187.1">
    <property type="nucleotide sequence ID" value="NZ_BMOL01000002.1"/>
</dbReference>
<dbReference type="EMBL" id="BMOL01000002">
    <property type="protein sequence ID" value="GGL72004.1"/>
    <property type="molecule type" value="Genomic_DNA"/>
</dbReference>
<feature type="signal peptide" evidence="1">
    <location>
        <begin position="1"/>
        <end position="20"/>
    </location>
</feature>
<organism evidence="2 3">
    <name type="scientific">Deinococcus aerolatus</name>
    <dbReference type="NCBI Taxonomy" id="522487"/>
    <lineage>
        <taxon>Bacteria</taxon>
        <taxon>Thermotogati</taxon>
        <taxon>Deinococcota</taxon>
        <taxon>Deinococci</taxon>
        <taxon>Deinococcales</taxon>
        <taxon>Deinococcaceae</taxon>
        <taxon>Deinococcus</taxon>
    </lineage>
</organism>
<accession>A0ABQ2G2V8</accession>
<name>A0ABQ2G2V8_9DEIO</name>
<evidence type="ECO:0000313" key="3">
    <source>
        <dbReference type="Proteomes" id="UP000639973"/>
    </source>
</evidence>
<sequence length="189" mass="20169">MKRRFLLPLALGLSVATASALTVTGVVQGNVAPETRIAGFAVTPFGQPVQELVSTAIDGGRFRLDLPTAVPPARAQAVLTPQNVSWPGVIDPVQVSAAVQAGELKFFVYRDHNGNARRDENEALREVMPMVGKASLFLPWVGADVTVTANKGYQAALQKGWNVFLVDVGRVVNVHPFDGGTVVNVSLQR</sequence>
<gene>
    <name evidence="2" type="ORF">GCM10010840_07630</name>
</gene>
<keyword evidence="1" id="KW-0732">Signal</keyword>
<keyword evidence="3" id="KW-1185">Reference proteome</keyword>
<protein>
    <submittedName>
        <fullName evidence="2">Uncharacterized protein</fullName>
    </submittedName>
</protein>
<comment type="caution">
    <text evidence="2">The sequence shown here is derived from an EMBL/GenBank/DDBJ whole genome shotgun (WGS) entry which is preliminary data.</text>
</comment>
<reference evidence="3" key="1">
    <citation type="journal article" date="2019" name="Int. J. Syst. Evol. Microbiol.">
        <title>The Global Catalogue of Microorganisms (GCM) 10K type strain sequencing project: providing services to taxonomists for standard genome sequencing and annotation.</title>
        <authorList>
            <consortium name="The Broad Institute Genomics Platform"/>
            <consortium name="The Broad Institute Genome Sequencing Center for Infectious Disease"/>
            <person name="Wu L."/>
            <person name="Ma J."/>
        </authorList>
    </citation>
    <scope>NUCLEOTIDE SEQUENCE [LARGE SCALE GENOMIC DNA]</scope>
    <source>
        <strain evidence="3">JCM 15442</strain>
    </source>
</reference>
<dbReference type="Proteomes" id="UP000639973">
    <property type="component" value="Unassembled WGS sequence"/>
</dbReference>
<evidence type="ECO:0000256" key="1">
    <source>
        <dbReference type="SAM" id="SignalP"/>
    </source>
</evidence>
<evidence type="ECO:0000313" key="2">
    <source>
        <dbReference type="EMBL" id="GGL72004.1"/>
    </source>
</evidence>
<feature type="chain" id="PRO_5046888279" evidence="1">
    <location>
        <begin position="21"/>
        <end position="189"/>
    </location>
</feature>
<proteinExistence type="predicted"/>